<evidence type="ECO:0000313" key="1">
    <source>
        <dbReference type="Ensembl" id="ENSTRUP00000056122.2"/>
    </source>
</evidence>
<name>A0A3B5KRZ0_TAKRU</name>
<sequence length="72" mass="7958">VDVHFAHHHRHIFFRLVFDGIHGELTGVKRCLQDAHLLHAPSLDLLQTLTHDVGHLGALPPAALPLYTSNLG</sequence>
<dbReference type="InParanoid" id="A0A3B5KRZ0"/>
<proteinExistence type="predicted"/>
<organism evidence="1 2">
    <name type="scientific">Takifugu rubripes</name>
    <name type="common">Japanese pufferfish</name>
    <name type="synonym">Fugu rubripes</name>
    <dbReference type="NCBI Taxonomy" id="31033"/>
    <lineage>
        <taxon>Eukaryota</taxon>
        <taxon>Metazoa</taxon>
        <taxon>Chordata</taxon>
        <taxon>Craniata</taxon>
        <taxon>Vertebrata</taxon>
        <taxon>Euteleostomi</taxon>
        <taxon>Actinopterygii</taxon>
        <taxon>Neopterygii</taxon>
        <taxon>Teleostei</taxon>
        <taxon>Neoteleostei</taxon>
        <taxon>Acanthomorphata</taxon>
        <taxon>Eupercaria</taxon>
        <taxon>Tetraodontiformes</taxon>
        <taxon>Tetradontoidea</taxon>
        <taxon>Tetraodontidae</taxon>
        <taxon>Takifugu</taxon>
    </lineage>
</organism>
<dbReference type="AlphaFoldDB" id="A0A3B5KRZ0"/>
<evidence type="ECO:0000313" key="2">
    <source>
        <dbReference type="Proteomes" id="UP000005226"/>
    </source>
</evidence>
<protein>
    <submittedName>
        <fullName evidence="1">Uncharacterized protein</fullName>
    </submittedName>
</protein>
<reference evidence="1" key="3">
    <citation type="submission" date="2025-09" db="UniProtKB">
        <authorList>
            <consortium name="Ensembl"/>
        </authorList>
    </citation>
    <scope>IDENTIFICATION</scope>
</reference>
<dbReference type="Ensembl" id="ENSTRUT00000058124.2">
    <property type="protein sequence ID" value="ENSTRUP00000056122.2"/>
    <property type="gene ID" value="ENSTRUG00000021362.2"/>
</dbReference>
<accession>A0A3B5KRZ0</accession>
<keyword evidence="2" id="KW-1185">Reference proteome</keyword>
<reference evidence="1" key="2">
    <citation type="submission" date="2025-08" db="UniProtKB">
        <authorList>
            <consortium name="Ensembl"/>
        </authorList>
    </citation>
    <scope>IDENTIFICATION</scope>
</reference>
<dbReference type="Proteomes" id="UP000005226">
    <property type="component" value="Chromosome 6"/>
</dbReference>
<reference evidence="1 2" key="1">
    <citation type="journal article" date="2011" name="Genome Biol. Evol.">
        <title>Integration of the genetic map and genome assembly of fugu facilitates insights into distinct features of genome evolution in teleosts and mammals.</title>
        <authorList>
            <person name="Kai W."/>
            <person name="Kikuchi K."/>
            <person name="Tohari S."/>
            <person name="Chew A.K."/>
            <person name="Tay A."/>
            <person name="Fujiwara A."/>
            <person name="Hosoya S."/>
            <person name="Suetake H."/>
            <person name="Naruse K."/>
            <person name="Brenner S."/>
            <person name="Suzuki Y."/>
            <person name="Venkatesh B."/>
        </authorList>
    </citation>
    <scope>NUCLEOTIDE SEQUENCE [LARGE SCALE GENOMIC DNA]</scope>
</reference>